<dbReference type="GO" id="GO:0000981">
    <property type="term" value="F:DNA-binding transcription factor activity, RNA polymerase II-specific"/>
    <property type="evidence" value="ECO:0007669"/>
    <property type="project" value="InterPro"/>
</dbReference>
<proteinExistence type="predicted"/>
<sequence>MQEEANNFASFAKEGTSAQSLSHRASDPLVMPSLVDRLDSSPNARDMGFEGLGLPLSPAEKRRNKLGYHRTAVACGHCRRRKIRCLPAFDDPVGRCQNCIRLKKDCHFYPVEQPNIGPARRLGSDTKSTEGASNEADTSVASSSPGGILRSASFERFEQVDGRLDKSPLSRDSPGYPGFHPGPRSMSGPGFDYPNPYDYRQQPQQQHPQQPQQVLNRHSPGGYVTDSRNAQFYPAYGHSSHGPYPPVFITGAVSGSGNMTAFSRDSGYDYRVSSPNGVYNWGQSPARSVSMGETGDSPHSFRPTYRMQNYPSIERRVTGDIQHLPPTSTGFMPMSVETQTGTDPTFPEPTAYPPIPWPGHEQRAQLSGSSGAPTPVWYPQQSGLMDVRDGERQPHILPSQDRESC</sequence>
<dbReference type="SMART" id="SM00066">
    <property type="entry name" value="GAL4"/>
    <property type="match status" value="1"/>
</dbReference>
<reference evidence="7 8" key="1">
    <citation type="submission" date="2013-03" db="EMBL/GenBank/DDBJ databases">
        <title>The Genome Sequence of Capronia epimyces CBS 606.96.</title>
        <authorList>
            <consortium name="The Broad Institute Genomics Platform"/>
            <person name="Cuomo C."/>
            <person name="de Hoog S."/>
            <person name="Gorbushina A."/>
            <person name="Walker B."/>
            <person name="Young S.K."/>
            <person name="Zeng Q."/>
            <person name="Gargeya S."/>
            <person name="Fitzgerald M."/>
            <person name="Haas B."/>
            <person name="Abouelleil A."/>
            <person name="Allen A.W."/>
            <person name="Alvarado L."/>
            <person name="Arachchi H.M."/>
            <person name="Berlin A.M."/>
            <person name="Chapman S.B."/>
            <person name="Gainer-Dewar J."/>
            <person name="Goldberg J."/>
            <person name="Griggs A."/>
            <person name="Gujja S."/>
            <person name="Hansen M."/>
            <person name="Howarth C."/>
            <person name="Imamovic A."/>
            <person name="Ireland A."/>
            <person name="Larimer J."/>
            <person name="McCowan C."/>
            <person name="Murphy C."/>
            <person name="Pearson M."/>
            <person name="Poon T.W."/>
            <person name="Priest M."/>
            <person name="Roberts A."/>
            <person name="Saif S."/>
            <person name="Shea T."/>
            <person name="Sisk P."/>
            <person name="Sykes S."/>
            <person name="Wortman J."/>
            <person name="Nusbaum C."/>
            <person name="Birren B."/>
        </authorList>
    </citation>
    <scope>NUCLEOTIDE SEQUENCE [LARGE SCALE GENOMIC DNA]</scope>
    <source>
        <strain evidence="7 8">CBS 606.96</strain>
    </source>
</reference>
<dbReference type="SUPFAM" id="SSF57701">
    <property type="entry name" value="Zn2/Cys6 DNA-binding domain"/>
    <property type="match status" value="1"/>
</dbReference>
<dbReference type="InterPro" id="IPR001138">
    <property type="entry name" value="Zn2Cys6_DnaBD"/>
</dbReference>
<dbReference type="EMBL" id="AMGY01000003">
    <property type="protein sequence ID" value="EXJ86526.1"/>
    <property type="molecule type" value="Genomic_DNA"/>
</dbReference>
<evidence type="ECO:0000259" key="6">
    <source>
        <dbReference type="PROSITE" id="PS50048"/>
    </source>
</evidence>
<organism evidence="7 8">
    <name type="scientific">Capronia epimyces CBS 606.96</name>
    <dbReference type="NCBI Taxonomy" id="1182542"/>
    <lineage>
        <taxon>Eukaryota</taxon>
        <taxon>Fungi</taxon>
        <taxon>Dikarya</taxon>
        <taxon>Ascomycota</taxon>
        <taxon>Pezizomycotina</taxon>
        <taxon>Eurotiomycetes</taxon>
        <taxon>Chaetothyriomycetidae</taxon>
        <taxon>Chaetothyriales</taxon>
        <taxon>Herpotrichiellaceae</taxon>
        <taxon>Capronia</taxon>
    </lineage>
</organism>
<dbReference type="GeneID" id="19167605"/>
<accession>W9YBA1</accession>
<dbReference type="AlphaFoldDB" id="W9YBA1"/>
<feature type="compositionally biased region" description="Pro residues" evidence="5">
    <location>
        <begin position="346"/>
        <end position="357"/>
    </location>
</feature>
<keyword evidence="8" id="KW-1185">Reference proteome</keyword>
<dbReference type="InterPro" id="IPR050797">
    <property type="entry name" value="Carb_Metab_Trans_Reg"/>
</dbReference>
<dbReference type="GO" id="GO:0003677">
    <property type="term" value="F:DNA binding"/>
    <property type="evidence" value="ECO:0007669"/>
    <property type="project" value="UniProtKB-KW"/>
</dbReference>
<keyword evidence="1" id="KW-0805">Transcription regulation</keyword>
<feature type="region of interest" description="Disordered" evidence="5">
    <location>
        <begin position="338"/>
        <end position="405"/>
    </location>
</feature>
<name>W9YBA1_9EURO</name>
<evidence type="ECO:0000313" key="7">
    <source>
        <dbReference type="EMBL" id="EXJ86526.1"/>
    </source>
</evidence>
<evidence type="ECO:0000256" key="3">
    <source>
        <dbReference type="ARBA" id="ARBA00023163"/>
    </source>
</evidence>
<dbReference type="Gene3D" id="4.10.240.10">
    <property type="entry name" value="Zn(2)-C6 fungal-type DNA-binding domain"/>
    <property type="match status" value="1"/>
</dbReference>
<evidence type="ECO:0000256" key="4">
    <source>
        <dbReference type="ARBA" id="ARBA00023242"/>
    </source>
</evidence>
<protein>
    <recommendedName>
        <fullName evidence="6">Zn(2)-C6 fungal-type domain-containing protein</fullName>
    </recommendedName>
</protein>
<dbReference type="STRING" id="1182542.W9YBA1"/>
<dbReference type="Pfam" id="PF00172">
    <property type="entry name" value="Zn_clus"/>
    <property type="match status" value="1"/>
</dbReference>
<evidence type="ECO:0000313" key="8">
    <source>
        <dbReference type="Proteomes" id="UP000019478"/>
    </source>
</evidence>
<feature type="compositionally biased region" description="Polar residues" evidence="5">
    <location>
        <begin position="129"/>
        <end position="145"/>
    </location>
</feature>
<evidence type="ECO:0000256" key="5">
    <source>
        <dbReference type="SAM" id="MobiDB-lite"/>
    </source>
</evidence>
<dbReference type="CDD" id="cd00067">
    <property type="entry name" value="GAL4"/>
    <property type="match status" value="1"/>
</dbReference>
<evidence type="ECO:0000256" key="2">
    <source>
        <dbReference type="ARBA" id="ARBA00023125"/>
    </source>
</evidence>
<comment type="caution">
    <text evidence="7">The sequence shown here is derived from an EMBL/GenBank/DDBJ whole genome shotgun (WGS) entry which is preliminary data.</text>
</comment>
<dbReference type="InterPro" id="IPR036864">
    <property type="entry name" value="Zn2-C6_fun-type_DNA-bd_sf"/>
</dbReference>
<feature type="region of interest" description="Disordered" evidence="5">
    <location>
        <begin position="113"/>
        <end position="147"/>
    </location>
</feature>
<keyword evidence="2" id="KW-0238">DNA-binding</keyword>
<keyword evidence="4" id="KW-0539">Nucleus</keyword>
<feature type="compositionally biased region" description="Low complexity" evidence="5">
    <location>
        <begin position="201"/>
        <end position="213"/>
    </location>
</feature>
<dbReference type="GO" id="GO:0008270">
    <property type="term" value="F:zinc ion binding"/>
    <property type="evidence" value="ECO:0007669"/>
    <property type="project" value="InterPro"/>
</dbReference>
<dbReference type="PROSITE" id="PS50048">
    <property type="entry name" value="ZN2_CY6_FUNGAL_2"/>
    <property type="match status" value="1"/>
</dbReference>
<keyword evidence="3" id="KW-0804">Transcription</keyword>
<dbReference type="PANTHER" id="PTHR31668">
    <property type="entry name" value="GLUCOSE TRANSPORT TRANSCRIPTION REGULATOR RGT1-RELATED-RELATED"/>
    <property type="match status" value="1"/>
</dbReference>
<dbReference type="RefSeq" id="XP_007731805.1">
    <property type="nucleotide sequence ID" value="XM_007733615.1"/>
</dbReference>
<feature type="region of interest" description="Disordered" evidence="5">
    <location>
        <begin position="1"/>
        <end position="25"/>
    </location>
</feature>
<feature type="compositionally biased region" description="Basic and acidic residues" evidence="5">
    <location>
        <begin position="386"/>
        <end position="405"/>
    </location>
</feature>
<dbReference type="PROSITE" id="PS00463">
    <property type="entry name" value="ZN2_CY6_FUNGAL_1"/>
    <property type="match status" value="1"/>
</dbReference>
<dbReference type="OrthoDB" id="4150019at2759"/>
<dbReference type="Proteomes" id="UP000019478">
    <property type="component" value="Unassembled WGS sequence"/>
</dbReference>
<dbReference type="HOGENOM" id="CLU_030994_1_1_1"/>
<evidence type="ECO:0000256" key="1">
    <source>
        <dbReference type="ARBA" id="ARBA00023015"/>
    </source>
</evidence>
<dbReference type="eggNOG" id="ENOG502S404">
    <property type="taxonomic scope" value="Eukaryota"/>
</dbReference>
<feature type="region of interest" description="Disordered" evidence="5">
    <location>
        <begin position="161"/>
        <end position="228"/>
    </location>
</feature>
<feature type="domain" description="Zn(2)-C6 fungal-type" evidence="6">
    <location>
        <begin position="74"/>
        <end position="108"/>
    </location>
</feature>
<gene>
    <name evidence="7" type="ORF">A1O3_03477</name>
</gene>